<feature type="domain" description="Major facilitator superfamily (MFS) profile" evidence="9">
    <location>
        <begin position="10"/>
        <end position="420"/>
    </location>
</feature>
<evidence type="ECO:0000256" key="7">
    <source>
        <dbReference type="ARBA" id="ARBA00023136"/>
    </source>
</evidence>
<dbReference type="SUPFAM" id="SSF103473">
    <property type="entry name" value="MFS general substrate transporter"/>
    <property type="match status" value="1"/>
</dbReference>
<dbReference type="PROSITE" id="PS50850">
    <property type="entry name" value="MFS"/>
    <property type="match status" value="1"/>
</dbReference>
<keyword evidence="6 8" id="KW-1133">Transmembrane helix</keyword>
<evidence type="ECO:0000256" key="5">
    <source>
        <dbReference type="ARBA" id="ARBA00022847"/>
    </source>
</evidence>
<evidence type="ECO:0000256" key="1">
    <source>
        <dbReference type="ARBA" id="ARBA00004651"/>
    </source>
</evidence>
<evidence type="ECO:0000313" key="11">
    <source>
        <dbReference type="Proteomes" id="UP000660339"/>
    </source>
</evidence>
<evidence type="ECO:0000256" key="4">
    <source>
        <dbReference type="ARBA" id="ARBA00022692"/>
    </source>
</evidence>
<dbReference type="EMBL" id="BONJ01000019">
    <property type="protein sequence ID" value="GIG15075.1"/>
    <property type="molecule type" value="Genomic_DNA"/>
</dbReference>
<dbReference type="InterPro" id="IPR051084">
    <property type="entry name" value="H+-coupled_symporters"/>
</dbReference>
<feature type="transmembrane region" description="Helical" evidence="8">
    <location>
        <begin position="365"/>
        <end position="388"/>
    </location>
</feature>
<comment type="caution">
    <text evidence="10">The sequence shown here is derived from an EMBL/GenBank/DDBJ whole genome shotgun (WGS) entry which is preliminary data.</text>
</comment>
<dbReference type="Pfam" id="PF00083">
    <property type="entry name" value="Sugar_tr"/>
    <property type="match status" value="1"/>
</dbReference>
<proteinExistence type="predicted"/>
<feature type="transmembrane region" description="Helical" evidence="8">
    <location>
        <begin position="81"/>
        <end position="99"/>
    </location>
</feature>
<keyword evidence="11" id="KW-1185">Reference proteome</keyword>
<gene>
    <name evidence="10" type="ORF">Cme02nite_34070</name>
</gene>
<evidence type="ECO:0000256" key="3">
    <source>
        <dbReference type="ARBA" id="ARBA00022475"/>
    </source>
</evidence>
<evidence type="ECO:0000313" key="10">
    <source>
        <dbReference type="EMBL" id="GIG15075.1"/>
    </source>
</evidence>
<feature type="transmembrane region" description="Helical" evidence="8">
    <location>
        <begin position="119"/>
        <end position="137"/>
    </location>
</feature>
<feature type="transmembrane region" description="Helical" evidence="8">
    <location>
        <begin position="182"/>
        <end position="201"/>
    </location>
</feature>
<accession>A0A8J3LLX7</accession>
<name>A0A8J3LLX7_9ACTN</name>
<keyword evidence="2" id="KW-0813">Transport</keyword>
<feature type="transmembrane region" description="Helical" evidence="8">
    <location>
        <begin position="235"/>
        <end position="260"/>
    </location>
</feature>
<keyword evidence="5" id="KW-0769">Symport</keyword>
<evidence type="ECO:0000259" key="9">
    <source>
        <dbReference type="PROSITE" id="PS50850"/>
    </source>
</evidence>
<dbReference type="PANTHER" id="PTHR43528">
    <property type="entry name" value="ALPHA-KETOGLUTARATE PERMEASE"/>
    <property type="match status" value="1"/>
</dbReference>
<feature type="transmembrane region" description="Helical" evidence="8">
    <location>
        <begin position="48"/>
        <end position="69"/>
    </location>
</feature>
<feature type="transmembrane region" description="Helical" evidence="8">
    <location>
        <begin position="149"/>
        <end position="170"/>
    </location>
</feature>
<feature type="transmembrane region" description="Helical" evidence="8">
    <location>
        <begin position="331"/>
        <end position="353"/>
    </location>
</feature>
<organism evidence="10 11">
    <name type="scientific">Catellatospora methionotrophica</name>
    <dbReference type="NCBI Taxonomy" id="121620"/>
    <lineage>
        <taxon>Bacteria</taxon>
        <taxon>Bacillati</taxon>
        <taxon>Actinomycetota</taxon>
        <taxon>Actinomycetes</taxon>
        <taxon>Micromonosporales</taxon>
        <taxon>Micromonosporaceae</taxon>
        <taxon>Catellatospora</taxon>
    </lineage>
</organism>
<dbReference type="InterPro" id="IPR036259">
    <property type="entry name" value="MFS_trans_sf"/>
</dbReference>
<feature type="transmembrane region" description="Helical" evidence="8">
    <location>
        <begin position="272"/>
        <end position="291"/>
    </location>
</feature>
<dbReference type="InterPro" id="IPR005828">
    <property type="entry name" value="MFS_sugar_transport-like"/>
</dbReference>
<feature type="transmembrane region" description="Helical" evidence="8">
    <location>
        <begin position="303"/>
        <end position="325"/>
    </location>
</feature>
<protein>
    <submittedName>
        <fullName evidence="10">MFS transporter</fullName>
    </submittedName>
</protein>
<dbReference type="PANTHER" id="PTHR43528:SF1">
    <property type="entry name" value="ALPHA-KETOGLUTARATE PERMEASE"/>
    <property type="match status" value="1"/>
</dbReference>
<dbReference type="PROSITE" id="PS00217">
    <property type="entry name" value="SUGAR_TRANSPORT_2"/>
    <property type="match status" value="1"/>
</dbReference>
<evidence type="ECO:0000256" key="8">
    <source>
        <dbReference type="SAM" id="Phobius"/>
    </source>
</evidence>
<keyword evidence="7 8" id="KW-0472">Membrane</keyword>
<dbReference type="GO" id="GO:0015293">
    <property type="term" value="F:symporter activity"/>
    <property type="evidence" value="ECO:0007669"/>
    <property type="project" value="UniProtKB-KW"/>
</dbReference>
<sequence>MNESAIPRRALVAVGIGNVVEWYDFAVYAFFASYIAGNFFVAGDSTQALIATFLVFGAGFVARPIGSLVGGLVGDRSGRKAALMLSLATMGAGMVAIAAAPPVTAVGVVAPMVLLAGRLLQGFSVGAEIGAAAAFLVEQAPPGRRSGYAAWLQATIGLASLLSAVVGLAITSVLSDAAVAAWAWRIPFALGLVIIPIALYLRRTLPESAAFRTGQPATTIAQTLRTLFVGNRRNLVAGFLFSIPWHLSIYCFVIFGPTYYRIAAGLTFPSQEAFSASVAGNACLVVGCLAFGRLADRAGRLPVIMVSAAVLTVLPFGCLLLLHAVPTFPMLLAVHSVLCLAVSALAGVAPSTLPTAFPVAVRATGVSISFGMAAIVAAAFTPALLTWATGAVSVYAPAMLAAVGAIISLLATPWLFTRIRALEPAKSAP</sequence>
<keyword evidence="3" id="KW-1003">Cell membrane</keyword>
<dbReference type="InterPro" id="IPR020846">
    <property type="entry name" value="MFS_dom"/>
</dbReference>
<reference evidence="10" key="1">
    <citation type="submission" date="2021-01" db="EMBL/GenBank/DDBJ databases">
        <title>Whole genome shotgun sequence of Catellatospora methionotrophica NBRC 14553.</title>
        <authorList>
            <person name="Komaki H."/>
            <person name="Tamura T."/>
        </authorList>
    </citation>
    <scope>NUCLEOTIDE SEQUENCE</scope>
    <source>
        <strain evidence="10">NBRC 14553</strain>
    </source>
</reference>
<evidence type="ECO:0000256" key="2">
    <source>
        <dbReference type="ARBA" id="ARBA00022448"/>
    </source>
</evidence>
<keyword evidence="4 8" id="KW-0812">Transmembrane</keyword>
<dbReference type="InterPro" id="IPR005829">
    <property type="entry name" value="Sugar_transporter_CS"/>
</dbReference>
<feature type="transmembrane region" description="Helical" evidence="8">
    <location>
        <begin position="12"/>
        <end position="36"/>
    </location>
</feature>
<comment type="subcellular location">
    <subcellularLocation>
        <location evidence="1">Cell membrane</location>
        <topology evidence="1">Multi-pass membrane protein</topology>
    </subcellularLocation>
</comment>
<dbReference type="GO" id="GO:0005886">
    <property type="term" value="C:plasma membrane"/>
    <property type="evidence" value="ECO:0007669"/>
    <property type="project" value="UniProtKB-SubCell"/>
</dbReference>
<feature type="transmembrane region" description="Helical" evidence="8">
    <location>
        <begin position="394"/>
        <end position="416"/>
    </location>
</feature>
<dbReference type="Gene3D" id="1.20.1250.20">
    <property type="entry name" value="MFS general substrate transporter like domains"/>
    <property type="match status" value="2"/>
</dbReference>
<dbReference type="RefSeq" id="WP_166379365.1">
    <property type="nucleotide sequence ID" value="NZ_BAAATT010000005.1"/>
</dbReference>
<dbReference type="Proteomes" id="UP000660339">
    <property type="component" value="Unassembled WGS sequence"/>
</dbReference>
<evidence type="ECO:0000256" key="6">
    <source>
        <dbReference type="ARBA" id="ARBA00022989"/>
    </source>
</evidence>
<dbReference type="AlphaFoldDB" id="A0A8J3LLX7"/>